<evidence type="ECO:0000313" key="3">
    <source>
        <dbReference type="Proteomes" id="UP001430953"/>
    </source>
</evidence>
<evidence type="ECO:0000256" key="1">
    <source>
        <dbReference type="SAM" id="Phobius"/>
    </source>
</evidence>
<organism evidence="2 3">
    <name type="scientific">Cardiocondyla obscurior</name>
    <dbReference type="NCBI Taxonomy" id="286306"/>
    <lineage>
        <taxon>Eukaryota</taxon>
        <taxon>Metazoa</taxon>
        <taxon>Ecdysozoa</taxon>
        <taxon>Arthropoda</taxon>
        <taxon>Hexapoda</taxon>
        <taxon>Insecta</taxon>
        <taxon>Pterygota</taxon>
        <taxon>Neoptera</taxon>
        <taxon>Endopterygota</taxon>
        <taxon>Hymenoptera</taxon>
        <taxon>Apocrita</taxon>
        <taxon>Aculeata</taxon>
        <taxon>Formicoidea</taxon>
        <taxon>Formicidae</taxon>
        <taxon>Myrmicinae</taxon>
        <taxon>Cardiocondyla</taxon>
    </lineage>
</organism>
<keyword evidence="1" id="KW-0812">Transmembrane</keyword>
<dbReference type="Proteomes" id="UP001430953">
    <property type="component" value="Unassembled WGS sequence"/>
</dbReference>
<keyword evidence="3" id="KW-1185">Reference proteome</keyword>
<accession>A0AAW2GLN7</accession>
<dbReference type="EMBL" id="JADYXP020000003">
    <property type="protein sequence ID" value="KAL0127769.1"/>
    <property type="molecule type" value="Genomic_DNA"/>
</dbReference>
<comment type="caution">
    <text evidence="2">The sequence shown here is derived from an EMBL/GenBank/DDBJ whole genome shotgun (WGS) entry which is preliminary data.</text>
</comment>
<gene>
    <name evidence="2" type="ORF">PUN28_003188</name>
</gene>
<sequence>MQRFHNPARHSITAKIKVIFIKTKQIHFSYFNFNFLIKFLCLYGCFLYLKKKETDQSVKSQLSSNNIYGNESRCENCKHSMQCNSPADRLLVAMFNEEPRKKYCLSSRNECKRFIGNSGTRGVFPVKNPIRAYTYETN</sequence>
<keyword evidence="1" id="KW-1133">Transmembrane helix</keyword>
<proteinExistence type="predicted"/>
<protein>
    <submittedName>
        <fullName evidence="2">Uncharacterized protein</fullName>
    </submittedName>
</protein>
<name>A0AAW2GLN7_9HYME</name>
<dbReference type="AlphaFoldDB" id="A0AAW2GLN7"/>
<keyword evidence="1" id="KW-0472">Membrane</keyword>
<evidence type="ECO:0000313" key="2">
    <source>
        <dbReference type="EMBL" id="KAL0127769.1"/>
    </source>
</evidence>
<reference evidence="2 3" key="1">
    <citation type="submission" date="2023-03" db="EMBL/GenBank/DDBJ databases">
        <title>High recombination rates correlate with genetic variation in Cardiocondyla obscurior ants.</title>
        <authorList>
            <person name="Errbii M."/>
        </authorList>
    </citation>
    <scope>NUCLEOTIDE SEQUENCE [LARGE SCALE GENOMIC DNA]</scope>
    <source>
        <strain evidence="2">Alpha-2009</strain>
        <tissue evidence="2">Whole body</tissue>
    </source>
</reference>
<feature type="transmembrane region" description="Helical" evidence="1">
    <location>
        <begin position="30"/>
        <end position="49"/>
    </location>
</feature>